<evidence type="ECO:0000256" key="7">
    <source>
        <dbReference type="SAM" id="SignalP"/>
    </source>
</evidence>
<dbReference type="PROSITE" id="PS00523">
    <property type="entry name" value="SULFATASE_1"/>
    <property type="match status" value="1"/>
</dbReference>
<evidence type="ECO:0000313" key="9">
    <source>
        <dbReference type="EMBL" id="KAK8039451.1"/>
    </source>
</evidence>
<dbReference type="PANTHER" id="PTHR43108">
    <property type="entry name" value="N-ACETYLGLUCOSAMINE-6-SULFATASE FAMILY MEMBER"/>
    <property type="match status" value="1"/>
</dbReference>
<keyword evidence="2 7" id="KW-0732">Signal</keyword>
<evidence type="ECO:0000256" key="3">
    <source>
        <dbReference type="ARBA" id="ARBA00022801"/>
    </source>
</evidence>
<dbReference type="EMBL" id="JAQQWK010000006">
    <property type="protein sequence ID" value="KAK8039451.1"/>
    <property type="molecule type" value="Genomic_DNA"/>
</dbReference>
<dbReference type="InterPro" id="IPR000917">
    <property type="entry name" value="Sulfatase_N"/>
</dbReference>
<feature type="chain" id="PRO_5047363897" description="Arylsulfatase" evidence="7">
    <location>
        <begin position="20"/>
        <end position="594"/>
    </location>
</feature>
<evidence type="ECO:0000256" key="1">
    <source>
        <dbReference type="ARBA" id="ARBA00008779"/>
    </source>
</evidence>
<reference evidence="9 10" key="1">
    <citation type="submission" date="2023-01" db="EMBL/GenBank/DDBJ databases">
        <title>Analysis of 21 Apiospora genomes using comparative genomics revels a genus with tremendous synthesis potential of carbohydrate active enzymes and secondary metabolites.</title>
        <authorList>
            <person name="Sorensen T."/>
        </authorList>
    </citation>
    <scope>NUCLEOTIDE SEQUENCE [LARGE SCALE GENOMIC DNA]</scope>
    <source>
        <strain evidence="9 10">CBS 33761</strain>
    </source>
</reference>
<evidence type="ECO:0000313" key="10">
    <source>
        <dbReference type="Proteomes" id="UP001444661"/>
    </source>
</evidence>
<dbReference type="InterPro" id="IPR024607">
    <property type="entry name" value="Sulfatase_CS"/>
</dbReference>
<evidence type="ECO:0000256" key="4">
    <source>
        <dbReference type="ARBA" id="ARBA00023180"/>
    </source>
</evidence>
<proteinExistence type="inferred from homology"/>
<name>A0ABR1SYQ1_9PEZI</name>
<dbReference type="Pfam" id="PF00884">
    <property type="entry name" value="Sulfatase"/>
    <property type="match status" value="1"/>
</dbReference>
<sequence>MKPVGAAPVLLGLAGLALAAQGQTTTTGPANDPAKAKGKPNFIFIITDDQDLRLGSLEYQPAVQKHIADQGTTFSKHYCTISICCPSRVSLLTGRAAHNTNVTDVSMPYGGYPKFASEGWNDKYLPVWLQEAGYNTYYTGKLMNGFSTATYNNPFPNGWTGTDFFLDPNTYVYYNVTMQRSKEGPRTLTGQYSTDLAASKALDFLDEALADSSSEDDAPQKPFFIGVAPIGPHSETWQGKFSTPVPADRHKDLFPGLKVPRTPNFNPEEPSGGGWIKTLDRQNQTVVDYHDDFYRRRIQSLQAVDELVDGIARRLESAPDVLANTYLIYTSDNGFHVGQHRLAPGKTCSIEEDINVPFVIRGPGISAGAKWELPTSHTDIVPTLFELAGIPLQEEFDGVPMPVTEAAQQQSGEGSIPKSEHVNVEFWGDGILEGDYPGTGSAISGISGLNDTYKALRLLGDGYDLSYTVWCTNEHELYDLKADPWQMNNIYPSAAGSDNSTAPVYGWAKDKLIARGAVCRRPWEALHPAGDVHSLRDAMAPAFDDFYVRQQPRVSFSECKLGYLAEFEGAMQPSIFGDAAGGGYSMEARWEDWT</sequence>
<keyword evidence="4" id="KW-0325">Glycoprotein</keyword>
<dbReference type="EC" id="3.1.6.1" evidence="5"/>
<keyword evidence="3 5" id="KW-0378">Hydrolase</keyword>
<dbReference type="PANTHER" id="PTHR43108:SF8">
    <property type="entry name" value="SD21168P"/>
    <property type="match status" value="1"/>
</dbReference>
<feature type="domain" description="Sulfatase N-terminal" evidence="8">
    <location>
        <begin position="40"/>
        <end position="390"/>
    </location>
</feature>
<comment type="catalytic activity">
    <reaction evidence="5">
        <text>an aryl sulfate + H2O = a phenol + sulfate + H(+)</text>
        <dbReference type="Rhea" id="RHEA:17261"/>
        <dbReference type="ChEBI" id="CHEBI:15377"/>
        <dbReference type="ChEBI" id="CHEBI:15378"/>
        <dbReference type="ChEBI" id="CHEBI:16189"/>
        <dbReference type="ChEBI" id="CHEBI:33853"/>
        <dbReference type="ChEBI" id="CHEBI:140317"/>
        <dbReference type="EC" id="3.1.6.1"/>
    </reaction>
</comment>
<organism evidence="9 10">
    <name type="scientific">Apiospora rasikravindrae</name>
    <dbReference type="NCBI Taxonomy" id="990691"/>
    <lineage>
        <taxon>Eukaryota</taxon>
        <taxon>Fungi</taxon>
        <taxon>Dikarya</taxon>
        <taxon>Ascomycota</taxon>
        <taxon>Pezizomycotina</taxon>
        <taxon>Sordariomycetes</taxon>
        <taxon>Xylariomycetidae</taxon>
        <taxon>Amphisphaeriales</taxon>
        <taxon>Apiosporaceae</taxon>
        <taxon>Apiospora</taxon>
    </lineage>
</organism>
<dbReference type="PIRSF" id="PIRSF000972">
    <property type="entry name" value="Arylsulf_plant"/>
    <property type="match status" value="1"/>
</dbReference>
<dbReference type="CDD" id="cd16147">
    <property type="entry name" value="G6S"/>
    <property type="match status" value="1"/>
</dbReference>
<protein>
    <recommendedName>
        <fullName evidence="5">Arylsulfatase</fullName>
        <shortName evidence="5">AS</shortName>
        <ecNumber evidence="5">3.1.6.1</ecNumber>
    </recommendedName>
    <alternativeName>
        <fullName evidence="5">Aryl-sulfate sulphohydrolase</fullName>
    </alternativeName>
</protein>
<dbReference type="SUPFAM" id="SSF53649">
    <property type="entry name" value="Alkaline phosphatase-like"/>
    <property type="match status" value="1"/>
</dbReference>
<feature type="region of interest" description="Disordered" evidence="6">
    <location>
        <begin position="256"/>
        <end position="276"/>
    </location>
</feature>
<evidence type="ECO:0000256" key="6">
    <source>
        <dbReference type="SAM" id="MobiDB-lite"/>
    </source>
</evidence>
<dbReference type="InterPro" id="IPR012083">
    <property type="entry name" value="Arylsulfatase"/>
</dbReference>
<comment type="similarity">
    <text evidence="1 5">Belongs to the sulfatase family.</text>
</comment>
<comment type="caution">
    <text evidence="9">The sequence shown here is derived from an EMBL/GenBank/DDBJ whole genome shotgun (WGS) entry which is preliminary data.</text>
</comment>
<dbReference type="Proteomes" id="UP001444661">
    <property type="component" value="Unassembled WGS sequence"/>
</dbReference>
<dbReference type="Gene3D" id="3.40.720.10">
    <property type="entry name" value="Alkaline Phosphatase, subunit A"/>
    <property type="match status" value="1"/>
</dbReference>
<accession>A0ABR1SYQ1</accession>
<dbReference type="InterPro" id="IPR017850">
    <property type="entry name" value="Alkaline_phosphatase_core_sf"/>
</dbReference>
<evidence type="ECO:0000256" key="5">
    <source>
        <dbReference type="PIRNR" id="PIRNR000972"/>
    </source>
</evidence>
<gene>
    <name evidence="9" type="ORF">PG993_007862</name>
</gene>
<feature type="signal peptide" evidence="7">
    <location>
        <begin position="1"/>
        <end position="19"/>
    </location>
</feature>
<evidence type="ECO:0000256" key="2">
    <source>
        <dbReference type="ARBA" id="ARBA00022729"/>
    </source>
</evidence>
<evidence type="ECO:0000259" key="8">
    <source>
        <dbReference type="Pfam" id="PF00884"/>
    </source>
</evidence>
<keyword evidence="10" id="KW-1185">Reference proteome</keyword>